<gene>
    <name evidence="2" type="ORF">CPB83DRAFT_860371</name>
</gene>
<dbReference type="SUPFAM" id="SSF75011">
    <property type="entry name" value="3-carboxy-cis,cis-mucoante lactonizing enzyme"/>
    <property type="match status" value="1"/>
</dbReference>
<dbReference type="InterPro" id="IPR015943">
    <property type="entry name" value="WD40/YVTN_repeat-like_dom_sf"/>
</dbReference>
<evidence type="ECO:0000313" key="2">
    <source>
        <dbReference type="EMBL" id="KAF9524990.1"/>
    </source>
</evidence>
<accession>A0A9P6JLR2</accession>
<dbReference type="EMBL" id="MU157890">
    <property type="protein sequence ID" value="KAF9524990.1"/>
    <property type="molecule type" value="Genomic_DNA"/>
</dbReference>
<dbReference type="PANTHER" id="PTHR30344">
    <property type="entry name" value="6-PHOSPHOGLUCONOLACTONASE-RELATED"/>
    <property type="match status" value="1"/>
</dbReference>
<dbReference type="GO" id="GO:0017057">
    <property type="term" value="F:6-phosphogluconolactonase activity"/>
    <property type="evidence" value="ECO:0007669"/>
    <property type="project" value="TreeGrafter"/>
</dbReference>
<dbReference type="Proteomes" id="UP000807306">
    <property type="component" value="Unassembled WGS sequence"/>
</dbReference>
<dbReference type="Gene3D" id="2.130.10.10">
    <property type="entry name" value="YVTN repeat-like/Quinoprotein amine dehydrogenase"/>
    <property type="match status" value="1"/>
</dbReference>
<reference evidence="2" key="1">
    <citation type="submission" date="2020-11" db="EMBL/GenBank/DDBJ databases">
        <authorList>
            <consortium name="DOE Joint Genome Institute"/>
            <person name="Ahrendt S."/>
            <person name="Riley R."/>
            <person name="Andreopoulos W."/>
            <person name="Labutti K."/>
            <person name="Pangilinan J."/>
            <person name="Ruiz-Duenas F.J."/>
            <person name="Barrasa J.M."/>
            <person name="Sanchez-Garcia M."/>
            <person name="Camarero S."/>
            <person name="Miyauchi S."/>
            <person name="Serrano A."/>
            <person name="Linde D."/>
            <person name="Babiker R."/>
            <person name="Drula E."/>
            <person name="Ayuso-Fernandez I."/>
            <person name="Pacheco R."/>
            <person name="Padilla G."/>
            <person name="Ferreira P."/>
            <person name="Barriuso J."/>
            <person name="Kellner H."/>
            <person name="Castanera R."/>
            <person name="Alfaro M."/>
            <person name="Ramirez L."/>
            <person name="Pisabarro A.G."/>
            <person name="Kuo A."/>
            <person name="Tritt A."/>
            <person name="Lipzen A."/>
            <person name="He G."/>
            <person name="Yan M."/>
            <person name="Ng V."/>
            <person name="Cullen D."/>
            <person name="Martin F."/>
            <person name="Rosso M.-N."/>
            <person name="Henrissat B."/>
            <person name="Hibbett D."/>
            <person name="Martinez A.T."/>
            <person name="Grigoriev I.V."/>
        </authorList>
    </citation>
    <scope>NUCLEOTIDE SEQUENCE</scope>
    <source>
        <strain evidence="2">CBS 506.95</strain>
    </source>
</reference>
<evidence type="ECO:0000256" key="1">
    <source>
        <dbReference type="ARBA" id="ARBA00005564"/>
    </source>
</evidence>
<comment type="caution">
    <text evidence="2">The sequence shown here is derived from an EMBL/GenBank/DDBJ whole genome shotgun (WGS) entry which is preliminary data.</text>
</comment>
<comment type="similarity">
    <text evidence="1">Belongs to the cycloisomerase 2 family.</text>
</comment>
<dbReference type="OrthoDB" id="9972196at2759"/>
<name>A0A9P6JLR2_9AGAR</name>
<dbReference type="Pfam" id="PF10282">
    <property type="entry name" value="Lactonase"/>
    <property type="match status" value="1"/>
</dbReference>
<dbReference type="InterPro" id="IPR019405">
    <property type="entry name" value="Lactonase_7-beta_prop"/>
</dbReference>
<dbReference type="InterPro" id="IPR050282">
    <property type="entry name" value="Cycloisomerase_2"/>
</dbReference>
<organism evidence="2 3">
    <name type="scientific">Crepidotus variabilis</name>
    <dbReference type="NCBI Taxonomy" id="179855"/>
    <lineage>
        <taxon>Eukaryota</taxon>
        <taxon>Fungi</taxon>
        <taxon>Dikarya</taxon>
        <taxon>Basidiomycota</taxon>
        <taxon>Agaricomycotina</taxon>
        <taxon>Agaricomycetes</taxon>
        <taxon>Agaricomycetidae</taxon>
        <taxon>Agaricales</taxon>
        <taxon>Agaricineae</taxon>
        <taxon>Crepidotaceae</taxon>
        <taxon>Crepidotus</taxon>
    </lineage>
</organism>
<proteinExistence type="inferred from homology"/>
<keyword evidence="3" id="KW-1185">Reference proteome</keyword>
<sequence length="351" mass="37987">MIYRILAASYSNNVTTLTFDDEKQTLHATESLTIGHHPSWLTSDPKYPSMVWTGLEQADGKIVALKFDQQGKGTIVGETTAGGKDPCHLVVVKGELVFANYSSGIVGSLPLSVDSCQLPVTPDILKLGGSGPDKSRQEASHPHQVYDLAERDELLIPDLGGDAVYRLKKMQTGDWSIVGHIGFEAGGGPRHVVYHNGDLYTLLELSSKVVRHRFPPPPEKPKFVASKPTMSNPPPQPNNMLAAEILLPPPNASFPAPYLYLSNRNDPSPEGDIISIFSVENSEGLELVDEIRTGLSHVRGIVFGGPDDKYLIAGGANSGGVKLFERINGGKALKEIAFERSIEAPTGFLWL</sequence>
<dbReference type="PANTHER" id="PTHR30344:SF7">
    <property type="entry name" value="DUF2415 DOMAIN-CONTAINING PROTEIN"/>
    <property type="match status" value="1"/>
</dbReference>
<dbReference type="AlphaFoldDB" id="A0A9P6JLR2"/>
<protein>
    <submittedName>
        <fullName evidence="2">Lactonase, 7-bladed beta-propeller-domain-containing protein</fullName>
    </submittedName>
</protein>
<evidence type="ECO:0000313" key="3">
    <source>
        <dbReference type="Proteomes" id="UP000807306"/>
    </source>
</evidence>